<dbReference type="Gramene" id="TuG1812G0600000778.01.T01">
    <property type="protein sequence ID" value="TuG1812G0600000778.01.T01"/>
    <property type="gene ID" value="TuG1812G0600000778.01"/>
</dbReference>
<reference evidence="1" key="2">
    <citation type="submission" date="2018-03" db="EMBL/GenBank/DDBJ databases">
        <title>The Triticum urartu genome reveals the dynamic nature of wheat genome evolution.</title>
        <authorList>
            <person name="Ling H."/>
            <person name="Ma B."/>
            <person name="Shi X."/>
            <person name="Liu H."/>
            <person name="Dong L."/>
            <person name="Sun H."/>
            <person name="Cao Y."/>
            <person name="Gao Q."/>
            <person name="Zheng S."/>
            <person name="Li Y."/>
            <person name="Yu Y."/>
            <person name="Du H."/>
            <person name="Qi M."/>
            <person name="Li Y."/>
            <person name="Yu H."/>
            <person name="Cui Y."/>
            <person name="Wang N."/>
            <person name="Chen C."/>
            <person name="Wu H."/>
            <person name="Zhao Y."/>
            <person name="Zhang J."/>
            <person name="Li Y."/>
            <person name="Zhou W."/>
            <person name="Zhang B."/>
            <person name="Hu W."/>
            <person name="Eijk M."/>
            <person name="Tang J."/>
            <person name="Witsenboer H."/>
            <person name="Zhao S."/>
            <person name="Li Z."/>
            <person name="Zhang A."/>
            <person name="Wang D."/>
            <person name="Liang C."/>
        </authorList>
    </citation>
    <scope>NUCLEOTIDE SEQUENCE [LARGE SCALE GENOMIC DNA]</scope>
    <source>
        <strain evidence="1">cv. G1812</strain>
    </source>
</reference>
<dbReference type="AlphaFoldDB" id="A0A8R7US38"/>
<proteinExistence type="predicted"/>
<organism evidence="1 2">
    <name type="scientific">Triticum urartu</name>
    <name type="common">Red wild einkorn</name>
    <name type="synonym">Crithodium urartu</name>
    <dbReference type="NCBI Taxonomy" id="4572"/>
    <lineage>
        <taxon>Eukaryota</taxon>
        <taxon>Viridiplantae</taxon>
        <taxon>Streptophyta</taxon>
        <taxon>Embryophyta</taxon>
        <taxon>Tracheophyta</taxon>
        <taxon>Spermatophyta</taxon>
        <taxon>Magnoliopsida</taxon>
        <taxon>Liliopsida</taxon>
        <taxon>Poales</taxon>
        <taxon>Poaceae</taxon>
        <taxon>BOP clade</taxon>
        <taxon>Pooideae</taxon>
        <taxon>Triticodae</taxon>
        <taxon>Triticeae</taxon>
        <taxon>Triticinae</taxon>
        <taxon>Triticum</taxon>
    </lineage>
</organism>
<evidence type="ECO:0000313" key="1">
    <source>
        <dbReference type="EnsemblPlants" id="TuG1812G0600000778.01.T01"/>
    </source>
</evidence>
<sequence>LADNAYSSSILYCLLVNPAPHANGEFATISPFASNSSAISSILLPPSLITCGSNISDKFPSANKVAKCATRPLPSEAI</sequence>
<reference evidence="1" key="3">
    <citation type="submission" date="2022-06" db="UniProtKB">
        <authorList>
            <consortium name="EnsemblPlants"/>
        </authorList>
    </citation>
    <scope>IDENTIFICATION</scope>
</reference>
<accession>A0A8R7US38</accession>
<reference evidence="2" key="1">
    <citation type="journal article" date="2013" name="Nature">
        <title>Draft genome of the wheat A-genome progenitor Triticum urartu.</title>
        <authorList>
            <person name="Ling H.Q."/>
            <person name="Zhao S."/>
            <person name="Liu D."/>
            <person name="Wang J."/>
            <person name="Sun H."/>
            <person name="Zhang C."/>
            <person name="Fan H."/>
            <person name="Li D."/>
            <person name="Dong L."/>
            <person name="Tao Y."/>
            <person name="Gao C."/>
            <person name="Wu H."/>
            <person name="Li Y."/>
            <person name="Cui Y."/>
            <person name="Guo X."/>
            <person name="Zheng S."/>
            <person name="Wang B."/>
            <person name="Yu K."/>
            <person name="Liang Q."/>
            <person name="Yang W."/>
            <person name="Lou X."/>
            <person name="Chen J."/>
            <person name="Feng M."/>
            <person name="Jian J."/>
            <person name="Zhang X."/>
            <person name="Luo G."/>
            <person name="Jiang Y."/>
            <person name="Liu J."/>
            <person name="Wang Z."/>
            <person name="Sha Y."/>
            <person name="Zhang B."/>
            <person name="Wu H."/>
            <person name="Tang D."/>
            <person name="Shen Q."/>
            <person name="Xue P."/>
            <person name="Zou S."/>
            <person name="Wang X."/>
            <person name="Liu X."/>
            <person name="Wang F."/>
            <person name="Yang Y."/>
            <person name="An X."/>
            <person name="Dong Z."/>
            <person name="Zhang K."/>
            <person name="Zhang X."/>
            <person name="Luo M.C."/>
            <person name="Dvorak J."/>
            <person name="Tong Y."/>
            <person name="Wang J."/>
            <person name="Yang H."/>
            <person name="Li Z."/>
            <person name="Wang D."/>
            <person name="Zhang A."/>
            <person name="Wang J."/>
        </authorList>
    </citation>
    <scope>NUCLEOTIDE SEQUENCE</scope>
    <source>
        <strain evidence="2">cv. G1812</strain>
    </source>
</reference>
<evidence type="ECO:0000313" key="2">
    <source>
        <dbReference type="Proteomes" id="UP000015106"/>
    </source>
</evidence>
<dbReference type="Proteomes" id="UP000015106">
    <property type="component" value="Chromosome 6"/>
</dbReference>
<keyword evidence="2" id="KW-1185">Reference proteome</keyword>
<dbReference type="EnsemblPlants" id="TuG1812G0600000778.01.T01">
    <property type="protein sequence ID" value="TuG1812G0600000778.01.T01"/>
    <property type="gene ID" value="TuG1812G0600000778.01"/>
</dbReference>
<name>A0A8R7US38_TRIUA</name>
<protein>
    <submittedName>
        <fullName evidence="1">Uncharacterized protein</fullName>
    </submittedName>
</protein>